<dbReference type="Proteomes" id="UP000237000">
    <property type="component" value="Unassembled WGS sequence"/>
</dbReference>
<comment type="caution">
    <text evidence="3">The sequence shown here is derived from an EMBL/GenBank/DDBJ whole genome shotgun (WGS) entry which is preliminary data.</text>
</comment>
<protein>
    <submittedName>
        <fullName evidence="3">Major latex protein domain containing protein</fullName>
    </submittedName>
</protein>
<dbReference type="PANTHER" id="PTHR31338">
    <property type="entry name" value="POLYKETIDE CYCLASE/DEHYDRASE AND LIPID TRANSPORT SUPERFAMILY PROTEIN"/>
    <property type="match status" value="1"/>
</dbReference>
<keyword evidence="4" id="KW-1185">Reference proteome</keyword>
<dbReference type="SMART" id="SM01037">
    <property type="entry name" value="Bet_v_1"/>
    <property type="match status" value="1"/>
</dbReference>
<dbReference type="Gene3D" id="3.30.530.20">
    <property type="match status" value="1"/>
</dbReference>
<dbReference type="InterPro" id="IPR023393">
    <property type="entry name" value="START-like_dom_sf"/>
</dbReference>
<proteinExistence type="inferred from homology"/>
<comment type="similarity">
    <text evidence="1">Belongs to the MLP family.</text>
</comment>
<dbReference type="SUPFAM" id="SSF55961">
    <property type="entry name" value="Bet v1-like"/>
    <property type="match status" value="1"/>
</dbReference>
<dbReference type="CDD" id="cd07816">
    <property type="entry name" value="Bet_v1-like"/>
    <property type="match status" value="1"/>
</dbReference>
<dbReference type="InterPro" id="IPR052006">
    <property type="entry name" value="MLP-like"/>
</dbReference>
<evidence type="ECO:0000259" key="2">
    <source>
        <dbReference type="SMART" id="SM01037"/>
    </source>
</evidence>
<dbReference type="Pfam" id="PF00407">
    <property type="entry name" value="Bet_v_1"/>
    <property type="match status" value="1"/>
</dbReference>
<evidence type="ECO:0000313" key="3">
    <source>
        <dbReference type="EMBL" id="PON94465.1"/>
    </source>
</evidence>
<dbReference type="GO" id="GO:0006952">
    <property type="term" value="P:defense response"/>
    <property type="evidence" value="ECO:0007669"/>
    <property type="project" value="InterPro"/>
</dbReference>
<dbReference type="STRING" id="63057.A0A2P5F9J0"/>
<evidence type="ECO:0000313" key="4">
    <source>
        <dbReference type="Proteomes" id="UP000237000"/>
    </source>
</evidence>
<name>A0A2P5F9J0_TREOI</name>
<dbReference type="InParanoid" id="A0A2P5F9J0"/>
<reference evidence="4" key="1">
    <citation type="submission" date="2016-06" db="EMBL/GenBank/DDBJ databases">
        <title>Parallel loss of symbiosis genes in relatives of nitrogen-fixing non-legume Parasponia.</title>
        <authorList>
            <person name="Van Velzen R."/>
            <person name="Holmer R."/>
            <person name="Bu F."/>
            <person name="Rutten L."/>
            <person name="Van Zeijl A."/>
            <person name="Liu W."/>
            <person name="Santuari L."/>
            <person name="Cao Q."/>
            <person name="Sharma T."/>
            <person name="Shen D."/>
            <person name="Roswanjaya Y."/>
            <person name="Wardhani T."/>
            <person name="Kalhor M.S."/>
            <person name="Jansen J."/>
            <person name="Van den Hoogen J."/>
            <person name="Gungor B."/>
            <person name="Hartog M."/>
            <person name="Hontelez J."/>
            <person name="Verver J."/>
            <person name="Yang W.-C."/>
            <person name="Schijlen E."/>
            <person name="Repin R."/>
            <person name="Schilthuizen M."/>
            <person name="Schranz E."/>
            <person name="Heidstra R."/>
            <person name="Miyata K."/>
            <person name="Fedorova E."/>
            <person name="Kohlen W."/>
            <person name="Bisseling T."/>
            <person name="Smit S."/>
            <person name="Geurts R."/>
        </authorList>
    </citation>
    <scope>NUCLEOTIDE SEQUENCE [LARGE SCALE GENOMIC DNA]</scope>
    <source>
        <strain evidence="4">cv. RG33-2</strain>
    </source>
</reference>
<dbReference type="InterPro" id="IPR000916">
    <property type="entry name" value="Bet_v_I/MLP"/>
</dbReference>
<organism evidence="3 4">
    <name type="scientific">Trema orientale</name>
    <name type="common">Charcoal tree</name>
    <name type="synonym">Celtis orientalis</name>
    <dbReference type="NCBI Taxonomy" id="63057"/>
    <lineage>
        <taxon>Eukaryota</taxon>
        <taxon>Viridiplantae</taxon>
        <taxon>Streptophyta</taxon>
        <taxon>Embryophyta</taxon>
        <taxon>Tracheophyta</taxon>
        <taxon>Spermatophyta</taxon>
        <taxon>Magnoliopsida</taxon>
        <taxon>eudicotyledons</taxon>
        <taxon>Gunneridae</taxon>
        <taxon>Pentapetalae</taxon>
        <taxon>rosids</taxon>
        <taxon>fabids</taxon>
        <taxon>Rosales</taxon>
        <taxon>Cannabaceae</taxon>
        <taxon>Trema</taxon>
    </lineage>
</organism>
<dbReference type="AlphaFoldDB" id="A0A2P5F9J0"/>
<evidence type="ECO:0000256" key="1">
    <source>
        <dbReference type="ARBA" id="ARBA00038242"/>
    </source>
</evidence>
<dbReference type="EMBL" id="JXTC01000051">
    <property type="protein sequence ID" value="PON94465.1"/>
    <property type="molecule type" value="Genomic_DNA"/>
</dbReference>
<dbReference type="OrthoDB" id="1072116at2759"/>
<gene>
    <name evidence="3" type="ORF">TorRG33x02_097120</name>
</gene>
<dbReference type="PANTHER" id="PTHR31338:SF16">
    <property type="entry name" value="POLYKETIDE CYCLASE_DEHYDRASE AND LIPID TRANSPORT SUPERFAMILY PROTEIN"/>
    <property type="match status" value="1"/>
</dbReference>
<sequence>MAQIAKQESQLDIKSSAESFYQTYSRKQYLLPKISCDVVKDLQLVIGDWESVAGSVMEWTFVAADNSSSQVDKVVIEAIDDKNKSITCKIVEGQILKEYKSYKFTVQATDKSDGEGSTVKLTIEYEKKNEDTPPPNKYFNFAHVLFKNIDAYLVNNA</sequence>
<feature type="domain" description="Bet v I/Major latex protein" evidence="2">
    <location>
        <begin position="2"/>
        <end position="156"/>
    </location>
</feature>
<accession>A0A2P5F9J0</accession>